<dbReference type="GO" id="GO:0003723">
    <property type="term" value="F:RNA binding"/>
    <property type="evidence" value="ECO:0007669"/>
    <property type="project" value="UniProtKB-UniRule"/>
</dbReference>
<dbReference type="CDD" id="cd02440">
    <property type="entry name" value="AdoMet_MTases"/>
    <property type="match status" value="1"/>
</dbReference>
<dbReference type="Proteomes" id="UP000265040">
    <property type="component" value="Chromosome 15"/>
</dbReference>
<dbReference type="PROSITE" id="PS51165">
    <property type="entry name" value="THUMP"/>
    <property type="match status" value="1"/>
</dbReference>
<feature type="compositionally biased region" description="Basic and acidic residues" evidence="4">
    <location>
        <begin position="237"/>
        <end position="256"/>
    </location>
</feature>
<protein>
    <submittedName>
        <fullName evidence="6">THUMP domain containing 2</fullName>
    </submittedName>
</protein>
<dbReference type="InterPro" id="IPR000241">
    <property type="entry name" value="RlmKL-like_Mtase"/>
</dbReference>
<evidence type="ECO:0000256" key="2">
    <source>
        <dbReference type="ARBA" id="ARBA00022603"/>
    </source>
</evidence>
<evidence type="ECO:0000259" key="5">
    <source>
        <dbReference type="PROSITE" id="PS51165"/>
    </source>
</evidence>
<dbReference type="PANTHER" id="PTHR14911:SF1">
    <property type="entry name" value="THUMP DOMAIN-CONTAINING PROTEIN 2"/>
    <property type="match status" value="1"/>
</dbReference>
<reference evidence="6" key="3">
    <citation type="submission" date="2025-09" db="UniProtKB">
        <authorList>
            <consortium name="Ensembl"/>
        </authorList>
    </citation>
    <scope>IDENTIFICATION</scope>
</reference>
<dbReference type="Gene3D" id="3.30.2130.30">
    <property type="match status" value="1"/>
</dbReference>
<feature type="compositionally biased region" description="Basic and acidic residues" evidence="4">
    <location>
        <begin position="132"/>
        <end position="177"/>
    </location>
</feature>
<dbReference type="GeneTree" id="ENSGT00530000063557"/>
<dbReference type="SMART" id="SM00981">
    <property type="entry name" value="THUMP"/>
    <property type="match status" value="1"/>
</dbReference>
<evidence type="ECO:0000256" key="1">
    <source>
        <dbReference type="ARBA" id="ARBA00008361"/>
    </source>
</evidence>
<keyword evidence="2" id="KW-0489">Methyltransferase</keyword>
<dbReference type="PANTHER" id="PTHR14911">
    <property type="entry name" value="THUMP DOMAIN-CONTAINING"/>
    <property type="match status" value="1"/>
</dbReference>
<dbReference type="Pfam" id="PF01170">
    <property type="entry name" value="UPF0020"/>
    <property type="match status" value="1"/>
</dbReference>
<accession>A0AAQ6IK33</accession>
<name>A0AAQ6IK33_ANATE</name>
<sequence length="635" mass="70192">MSEPKSEGGLIRYYCTAGNGMEPFLIDEVKMKLAAENVCQMPGKVLFSSSASIKSIVELKAAERLFLMLKQSSPVQLSAHISPAKAASVLQYRLLGDKNEWTSAVMTWSRLHGELASRKTAEITPHTEVGEMRKGKEGTGESRGQMEEEEKFHVQNRNRRGEQKDEECENRRLRSGEKNGVQTLQNKRKIENERTRVIERKWEEGTSGKTCLEQTLEKKRKRDDEDGEMRAAAPDSSNEKNVETEKTSERRRREEKQMDMSMEFGGVISGTGSVCDYVVPGVGSGSRSTDDCVVQKLENMKSTGRGDKMLLQHSGIEPEPPSSFPVTFRISCKCTGSLSRLFSTQEVSKMIGAGLNRLVGWKADLKNPQLEIHVYLSDDYCLLGIPLTRIPLANRSYIKTTGLRSTVAWAMASLAQIQAGFRVVDPMCGVGTILIEAAQEHKTAFFLGMDIDDNQLQKANTNVEFAKLGNRIHLLKASSMVLPLPGASVDAVVCDLPFGRKFGTKTNMAANLPVIVTEMERVLCVGGTLVLLLSPQLSCLLKKLLAQKDTGSRSDQETKLQTGIQDCLSPSPSTKLQTFQIHQGVKSSFTQETNNHSELKHSVLPPLSSLKHQATLRVSLGTIDGLIHKYVKTDA</sequence>
<keyword evidence="2" id="KW-0808">Transferase</keyword>
<dbReference type="SUPFAM" id="SSF143437">
    <property type="entry name" value="THUMP domain-like"/>
    <property type="match status" value="1"/>
</dbReference>
<dbReference type="FunFam" id="3.40.50.150:FF:000073">
    <property type="entry name" value="THUMP domain containing 3"/>
    <property type="match status" value="1"/>
</dbReference>
<dbReference type="InterPro" id="IPR029063">
    <property type="entry name" value="SAM-dependent_MTases_sf"/>
</dbReference>
<dbReference type="GeneID" id="113158166"/>
<feature type="region of interest" description="Disordered" evidence="4">
    <location>
        <begin position="132"/>
        <end position="189"/>
    </location>
</feature>
<dbReference type="Ensembl" id="ENSATET00000077907.1">
    <property type="protein sequence ID" value="ENSATEP00000075116.1"/>
    <property type="gene ID" value="ENSATEG00000033523.1"/>
</dbReference>
<comment type="similarity">
    <text evidence="1">Belongs to the methyltransferase superfamily.</text>
</comment>
<feature type="region of interest" description="Disordered" evidence="4">
    <location>
        <begin position="205"/>
        <end position="256"/>
    </location>
</feature>
<reference evidence="6" key="2">
    <citation type="submission" date="2025-08" db="UniProtKB">
        <authorList>
            <consortium name="Ensembl"/>
        </authorList>
    </citation>
    <scope>IDENTIFICATION</scope>
</reference>
<dbReference type="Pfam" id="PF02926">
    <property type="entry name" value="THUMP"/>
    <property type="match status" value="1"/>
</dbReference>
<evidence type="ECO:0000256" key="3">
    <source>
        <dbReference type="PROSITE-ProRule" id="PRU00529"/>
    </source>
</evidence>
<dbReference type="SUPFAM" id="SSF53335">
    <property type="entry name" value="S-adenosyl-L-methionine-dependent methyltransferases"/>
    <property type="match status" value="1"/>
</dbReference>
<organism evidence="6 7">
    <name type="scientific">Anabas testudineus</name>
    <name type="common">Climbing perch</name>
    <name type="synonym">Anthias testudineus</name>
    <dbReference type="NCBI Taxonomy" id="64144"/>
    <lineage>
        <taxon>Eukaryota</taxon>
        <taxon>Metazoa</taxon>
        <taxon>Chordata</taxon>
        <taxon>Craniata</taxon>
        <taxon>Vertebrata</taxon>
        <taxon>Euteleostomi</taxon>
        <taxon>Actinopterygii</taxon>
        <taxon>Neopterygii</taxon>
        <taxon>Teleostei</taxon>
        <taxon>Neoteleostei</taxon>
        <taxon>Acanthomorphata</taxon>
        <taxon>Anabantaria</taxon>
        <taxon>Anabantiformes</taxon>
        <taxon>Anabantoidei</taxon>
        <taxon>Anabantidae</taxon>
        <taxon>Anabas</taxon>
    </lineage>
</organism>
<dbReference type="Gene3D" id="3.40.50.150">
    <property type="entry name" value="Vaccinia Virus protein VP39"/>
    <property type="match status" value="1"/>
</dbReference>
<evidence type="ECO:0000313" key="6">
    <source>
        <dbReference type="Ensembl" id="ENSATEP00000075116.1"/>
    </source>
</evidence>
<feature type="domain" description="THUMP" evidence="5">
    <location>
        <begin position="295"/>
        <end position="387"/>
    </location>
</feature>
<keyword evidence="3" id="KW-0694">RNA-binding</keyword>
<proteinExistence type="inferred from homology"/>
<evidence type="ECO:0000256" key="4">
    <source>
        <dbReference type="SAM" id="MobiDB-lite"/>
    </source>
</evidence>
<dbReference type="AlphaFoldDB" id="A0AAQ6IK33"/>
<dbReference type="RefSeq" id="XP_026209677.1">
    <property type="nucleotide sequence ID" value="XM_026353892.1"/>
</dbReference>
<dbReference type="GO" id="GO:0016423">
    <property type="term" value="F:tRNA (guanine) methyltransferase activity"/>
    <property type="evidence" value="ECO:0007669"/>
    <property type="project" value="TreeGrafter"/>
</dbReference>
<evidence type="ECO:0000313" key="7">
    <source>
        <dbReference type="Proteomes" id="UP000265040"/>
    </source>
</evidence>
<keyword evidence="7" id="KW-1185">Reference proteome</keyword>
<reference evidence="6 7" key="1">
    <citation type="submission" date="2021-04" db="EMBL/GenBank/DDBJ databases">
        <authorList>
            <consortium name="Wellcome Sanger Institute Data Sharing"/>
        </authorList>
    </citation>
    <scope>NUCLEOTIDE SEQUENCE [LARGE SCALE GENOMIC DNA]</scope>
</reference>
<dbReference type="GO" id="GO:0043527">
    <property type="term" value="C:tRNA methyltransferase complex"/>
    <property type="evidence" value="ECO:0007669"/>
    <property type="project" value="UniProtKB-ARBA"/>
</dbReference>
<dbReference type="InterPro" id="IPR004114">
    <property type="entry name" value="THUMP_dom"/>
</dbReference>
<dbReference type="CDD" id="cd11715">
    <property type="entry name" value="THUMP_AdoMetMT"/>
    <property type="match status" value="1"/>
</dbReference>
<dbReference type="GO" id="GO:0030488">
    <property type="term" value="P:tRNA methylation"/>
    <property type="evidence" value="ECO:0007669"/>
    <property type="project" value="TreeGrafter"/>
</dbReference>